<accession>A0A0A9GIA8</accession>
<reference evidence="2" key="1">
    <citation type="submission" date="2014-09" db="EMBL/GenBank/DDBJ databases">
        <authorList>
            <person name="Magalhaes I.L.F."/>
            <person name="Oliveira U."/>
            <person name="Santos F.R."/>
            <person name="Vidigal T.H.D.A."/>
            <person name="Brescovit A.D."/>
            <person name="Santos A.J."/>
        </authorList>
    </citation>
    <scope>NUCLEOTIDE SEQUENCE</scope>
    <source>
        <tissue evidence="2">Shoot tissue taken approximately 20 cm above the soil surface</tissue>
    </source>
</reference>
<organism evidence="2">
    <name type="scientific">Arundo donax</name>
    <name type="common">Giant reed</name>
    <name type="synonym">Donax arundinaceus</name>
    <dbReference type="NCBI Taxonomy" id="35708"/>
    <lineage>
        <taxon>Eukaryota</taxon>
        <taxon>Viridiplantae</taxon>
        <taxon>Streptophyta</taxon>
        <taxon>Embryophyta</taxon>
        <taxon>Tracheophyta</taxon>
        <taxon>Spermatophyta</taxon>
        <taxon>Magnoliopsida</taxon>
        <taxon>Liliopsida</taxon>
        <taxon>Poales</taxon>
        <taxon>Poaceae</taxon>
        <taxon>PACMAD clade</taxon>
        <taxon>Arundinoideae</taxon>
        <taxon>Arundineae</taxon>
        <taxon>Arundo</taxon>
    </lineage>
</organism>
<feature type="compositionally biased region" description="Basic and acidic residues" evidence="1">
    <location>
        <begin position="1"/>
        <end position="24"/>
    </location>
</feature>
<protein>
    <submittedName>
        <fullName evidence="2">Uncharacterized protein</fullName>
    </submittedName>
</protein>
<dbReference type="AlphaFoldDB" id="A0A0A9GIA8"/>
<feature type="region of interest" description="Disordered" evidence="1">
    <location>
        <begin position="1"/>
        <end position="39"/>
    </location>
</feature>
<evidence type="ECO:0000313" key="2">
    <source>
        <dbReference type="EMBL" id="JAE20438.1"/>
    </source>
</evidence>
<reference evidence="2" key="2">
    <citation type="journal article" date="2015" name="Data Brief">
        <title>Shoot transcriptome of the giant reed, Arundo donax.</title>
        <authorList>
            <person name="Barrero R.A."/>
            <person name="Guerrero F.D."/>
            <person name="Moolhuijzen P."/>
            <person name="Goolsby J.A."/>
            <person name="Tidwell J."/>
            <person name="Bellgard S.E."/>
            <person name="Bellgard M.I."/>
        </authorList>
    </citation>
    <scope>NUCLEOTIDE SEQUENCE</scope>
    <source>
        <tissue evidence="2">Shoot tissue taken approximately 20 cm above the soil surface</tissue>
    </source>
</reference>
<feature type="compositionally biased region" description="Basic and acidic residues" evidence="1">
    <location>
        <begin position="65"/>
        <end position="74"/>
    </location>
</feature>
<name>A0A0A9GIA8_ARUDO</name>
<evidence type="ECO:0000256" key="1">
    <source>
        <dbReference type="SAM" id="MobiDB-lite"/>
    </source>
</evidence>
<dbReference type="EMBL" id="GBRH01177458">
    <property type="protein sequence ID" value="JAE20438.1"/>
    <property type="molecule type" value="Transcribed_RNA"/>
</dbReference>
<proteinExistence type="predicted"/>
<sequence length="74" mass="7553">MVEVGVERGGPERGGKLLDERAHGGEVAAAGEVADNDRKRAVGGVERAAVDEEAEEVGGGAGGGGRRERERLGE</sequence>
<feature type="region of interest" description="Disordered" evidence="1">
    <location>
        <begin position="51"/>
        <end position="74"/>
    </location>
</feature>